<dbReference type="AlphaFoldDB" id="A0AAV8XCT1"/>
<keyword evidence="3" id="KW-1185">Reference proteome</keyword>
<comment type="caution">
    <text evidence="2">The sequence shown here is derived from an EMBL/GenBank/DDBJ whole genome shotgun (WGS) entry which is preliminary data.</text>
</comment>
<feature type="repeat" description="TPR" evidence="1">
    <location>
        <begin position="112"/>
        <end position="145"/>
    </location>
</feature>
<dbReference type="SMART" id="SM00028">
    <property type="entry name" value="TPR"/>
    <property type="match status" value="3"/>
</dbReference>
<dbReference type="InterPro" id="IPR011990">
    <property type="entry name" value="TPR-like_helical_dom_sf"/>
</dbReference>
<dbReference type="Pfam" id="PF00515">
    <property type="entry name" value="TPR_1"/>
    <property type="match status" value="1"/>
</dbReference>
<organism evidence="2 3">
    <name type="scientific">Aromia moschata</name>
    <dbReference type="NCBI Taxonomy" id="1265417"/>
    <lineage>
        <taxon>Eukaryota</taxon>
        <taxon>Metazoa</taxon>
        <taxon>Ecdysozoa</taxon>
        <taxon>Arthropoda</taxon>
        <taxon>Hexapoda</taxon>
        <taxon>Insecta</taxon>
        <taxon>Pterygota</taxon>
        <taxon>Neoptera</taxon>
        <taxon>Endopterygota</taxon>
        <taxon>Coleoptera</taxon>
        <taxon>Polyphaga</taxon>
        <taxon>Cucujiformia</taxon>
        <taxon>Chrysomeloidea</taxon>
        <taxon>Cerambycidae</taxon>
        <taxon>Cerambycinae</taxon>
        <taxon>Callichromatini</taxon>
        <taxon>Aromia</taxon>
    </lineage>
</organism>
<dbReference type="SUPFAM" id="SSF48452">
    <property type="entry name" value="TPR-like"/>
    <property type="match status" value="1"/>
</dbReference>
<dbReference type="Proteomes" id="UP001162162">
    <property type="component" value="Unassembled WGS sequence"/>
</dbReference>
<dbReference type="InterPro" id="IPR019734">
    <property type="entry name" value="TPR_rpt"/>
</dbReference>
<name>A0AAV8XCT1_9CUCU</name>
<dbReference type="PANTHER" id="PTHR46014:SF1">
    <property type="entry name" value="TETRATRICOPEPTIDE REPEAT PROTEIN 1"/>
    <property type="match status" value="1"/>
</dbReference>
<reference evidence="2" key="1">
    <citation type="journal article" date="2023" name="Insect Mol. Biol.">
        <title>Genome sequencing provides insights into the evolution of gene families encoding plant cell wall-degrading enzymes in longhorned beetles.</title>
        <authorList>
            <person name="Shin N.R."/>
            <person name="Okamura Y."/>
            <person name="Kirsch R."/>
            <person name="Pauchet Y."/>
        </authorList>
    </citation>
    <scope>NUCLEOTIDE SEQUENCE</scope>
    <source>
        <strain evidence="2">AMC_N1</strain>
    </source>
</reference>
<dbReference type="EMBL" id="JAPWTK010000718">
    <property type="protein sequence ID" value="KAJ8936726.1"/>
    <property type="molecule type" value="Genomic_DNA"/>
</dbReference>
<dbReference type="PROSITE" id="PS50005">
    <property type="entry name" value="TPR"/>
    <property type="match status" value="1"/>
</dbReference>
<evidence type="ECO:0000313" key="2">
    <source>
        <dbReference type="EMBL" id="KAJ8936726.1"/>
    </source>
</evidence>
<dbReference type="PROSITE" id="PS50293">
    <property type="entry name" value="TPR_REGION"/>
    <property type="match status" value="1"/>
</dbReference>
<dbReference type="InterPro" id="IPR052769">
    <property type="entry name" value="TPR_domain_protein"/>
</dbReference>
<evidence type="ECO:0008006" key="4">
    <source>
        <dbReference type="Google" id="ProtNLM"/>
    </source>
</evidence>
<dbReference type="Pfam" id="PF13181">
    <property type="entry name" value="TPR_8"/>
    <property type="match status" value="1"/>
</dbReference>
<keyword evidence="1" id="KW-0802">TPR repeat</keyword>
<protein>
    <recommendedName>
        <fullName evidence="4">Tetratricopeptide repeat protein 1</fullName>
    </recommendedName>
</protein>
<dbReference type="PANTHER" id="PTHR46014">
    <property type="entry name" value="TETRATRICOPEPTIDE REPEAT PROTEIN 1"/>
    <property type="match status" value="1"/>
</dbReference>
<sequence length="213" mass="24670">MSQIPSLEQKLDDWVDEEAQKNVEITLTEEEKEIRYKQSLELKKRGNDEFKKEQYLESIVTYTEALQLCPLKYDADRSILYANRAAAKVKLGRKQIAIEDCSKAIELNDKYVKAYLRRAQLYEETEKFDESLEDFKKILTIDPGNKFALQAQYRLPPLINERNEKLKTEMLGKLKDLGNVILKPFGLSTDNFQLKQDSNTGGYSVNFVQNSGK</sequence>
<dbReference type="Gene3D" id="1.25.40.10">
    <property type="entry name" value="Tetratricopeptide repeat domain"/>
    <property type="match status" value="1"/>
</dbReference>
<evidence type="ECO:0000256" key="1">
    <source>
        <dbReference type="PROSITE-ProRule" id="PRU00339"/>
    </source>
</evidence>
<gene>
    <name evidence="2" type="ORF">NQ318_007086</name>
</gene>
<evidence type="ECO:0000313" key="3">
    <source>
        <dbReference type="Proteomes" id="UP001162162"/>
    </source>
</evidence>
<proteinExistence type="predicted"/>
<accession>A0AAV8XCT1</accession>